<dbReference type="PANTHER" id="PTHR10920:SF18">
    <property type="entry name" value="RRNA METHYLTRANSFERASE 2, MITOCHONDRIAL"/>
    <property type="match status" value="1"/>
</dbReference>
<name>A0A9N9BAZ0_9GLOM</name>
<keyword evidence="5 7" id="KW-0949">S-adenosyl-L-methionine</keyword>
<dbReference type="GO" id="GO:0008650">
    <property type="term" value="F:rRNA (uridine-2'-O-)-methyltransferase activity"/>
    <property type="evidence" value="ECO:0007669"/>
    <property type="project" value="TreeGrafter"/>
</dbReference>
<gene>
    <name evidence="9" type="ORF">ALEPTO_LOCUS6187</name>
</gene>
<feature type="active site" description="Proton acceptor" evidence="7">
    <location>
        <position position="199"/>
    </location>
</feature>
<dbReference type="InterPro" id="IPR050082">
    <property type="entry name" value="RNA_methyltr_RlmE"/>
</dbReference>
<dbReference type="HAMAP" id="MF_01547">
    <property type="entry name" value="RNA_methyltr_E"/>
    <property type="match status" value="1"/>
</dbReference>
<evidence type="ECO:0000256" key="4">
    <source>
        <dbReference type="ARBA" id="ARBA00022679"/>
    </source>
</evidence>
<evidence type="ECO:0000313" key="10">
    <source>
        <dbReference type="Proteomes" id="UP000789508"/>
    </source>
</evidence>
<dbReference type="AlphaFoldDB" id="A0A9N9BAZ0"/>
<evidence type="ECO:0000256" key="2">
    <source>
        <dbReference type="ARBA" id="ARBA00022552"/>
    </source>
</evidence>
<protein>
    <recommendedName>
        <fullName evidence="6">rRNA methyltransferase 2, mitochondrial</fullName>
    </recommendedName>
</protein>
<comment type="caution">
    <text evidence="9">The sequence shown here is derived from an EMBL/GenBank/DDBJ whole genome shotgun (WGS) entry which is preliminary data.</text>
</comment>
<dbReference type="PANTHER" id="PTHR10920">
    <property type="entry name" value="RIBOSOMAL RNA METHYLTRANSFERASE"/>
    <property type="match status" value="1"/>
</dbReference>
<keyword evidence="2" id="KW-0698">rRNA processing</keyword>
<dbReference type="InterPro" id="IPR002877">
    <property type="entry name" value="RNA_MeTrfase_FtsJ_dom"/>
</dbReference>
<comment type="similarity">
    <text evidence="1">Belongs to the class I-like SAM-binding methyltransferase superfamily. RNA methyltransferase RlmE family.</text>
</comment>
<evidence type="ECO:0000313" key="9">
    <source>
        <dbReference type="EMBL" id="CAG8557557.1"/>
    </source>
</evidence>
<keyword evidence="10" id="KW-1185">Reference proteome</keyword>
<evidence type="ECO:0000256" key="1">
    <source>
        <dbReference type="ARBA" id="ARBA00009258"/>
    </source>
</evidence>
<evidence type="ECO:0000256" key="6">
    <source>
        <dbReference type="ARBA" id="ARBA00041184"/>
    </source>
</evidence>
<proteinExistence type="inferred from homology"/>
<dbReference type="SUPFAM" id="SSF53335">
    <property type="entry name" value="S-adenosyl-L-methionine-dependent methyltransferases"/>
    <property type="match status" value="1"/>
</dbReference>
<evidence type="ECO:0000256" key="5">
    <source>
        <dbReference type="ARBA" id="ARBA00022691"/>
    </source>
</evidence>
<sequence length="248" mass="28139">MFISCRSSSSSKIWITRQMRDKYKKKAVAHNYRSRSVYKLIELDQKYKLLKPGNVVIDCGAAPGGWSQYIAQKVFLDNIEEKNSSVADDDDDELMITNGKEKQAEQEKARSGLVIAIDLLPILPIHGVNVIQGDFTHAPIQKKLRDLLKDRKADMVVSDMAPNFSGQHLTDHVKSMDLCEAALSLSDQILKSEGSFLCKFLMGGTEEEFKKQLQERFKQVRYEKPDASRAKSTEGYYMCLGYKSNKND</sequence>
<keyword evidence="4" id="KW-0808">Transferase</keyword>
<dbReference type="GO" id="GO:0005739">
    <property type="term" value="C:mitochondrion"/>
    <property type="evidence" value="ECO:0007669"/>
    <property type="project" value="TreeGrafter"/>
</dbReference>
<organism evidence="9 10">
    <name type="scientific">Ambispora leptoticha</name>
    <dbReference type="NCBI Taxonomy" id="144679"/>
    <lineage>
        <taxon>Eukaryota</taxon>
        <taxon>Fungi</taxon>
        <taxon>Fungi incertae sedis</taxon>
        <taxon>Mucoromycota</taxon>
        <taxon>Glomeromycotina</taxon>
        <taxon>Glomeromycetes</taxon>
        <taxon>Archaeosporales</taxon>
        <taxon>Ambisporaceae</taxon>
        <taxon>Ambispora</taxon>
    </lineage>
</organism>
<keyword evidence="3" id="KW-0489">Methyltransferase</keyword>
<evidence type="ECO:0000256" key="7">
    <source>
        <dbReference type="PIRSR" id="PIRSR005461-1"/>
    </source>
</evidence>
<dbReference type="Pfam" id="PF01728">
    <property type="entry name" value="FtsJ"/>
    <property type="match status" value="1"/>
</dbReference>
<accession>A0A9N9BAZ0</accession>
<dbReference type="InterPro" id="IPR029063">
    <property type="entry name" value="SAM-dependent_MTases_sf"/>
</dbReference>
<feature type="domain" description="Ribosomal RNA methyltransferase FtsJ" evidence="8">
    <location>
        <begin position="32"/>
        <end position="242"/>
    </location>
</feature>
<dbReference type="PIRSF" id="PIRSF005461">
    <property type="entry name" value="23S_rRNA_mtase"/>
    <property type="match status" value="1"/>
</dbReference>
<dbReference type="OrthoDB" id="20105at2759"/>
<dbReference type="EMBL" id="CAJVPS010002012">
    <property type="protein sequence ID" value="CAG8557557.1"/>
    <property type="molecule type" value="Genomic_DNA"/>
</dbReference>
<dbReference type="Gene3D" id="3.40.50.150">
    <property type="entry name" value="Vaccinia Virus protein VP39"/>
    <property type="match status" value="1"/>
</dbReference>
<dbReference type="Proteomes" id="UP000789508">
    <property type="component" value="Unassembled WGS sequence"/>
</dbReference>
<dbReference type="InterPro" id="IPR015507">
    <property type="entry name" value="rRNA-MeTfrase_E"/>
</dbReference>
<reference evidence="9" key="1">
    <citation type="submission" date="2021-06" db="EMBL/GenBank/DDBJ databases">
        <authorList>
            <person name="Kallberg Y."/>
            <person name="Tangrot J."/>
            <person name="Rosling A."/>
        </authorList>
    </citation>
    <scope>NUCLEOTIDE SEQUENCE</scope>
    <source>
        <strain evidence="9">FL130A</strain>
    </source>
</reference>
<evidence type="ECO:0000259" key="8">
    <source>
        <dbReference type="Pfam" id="PF01728"/>
    </source>
</evidence>
<evidence type="ECO:0000256" key="3">
    <source>
        <dbReference type="ARBA" id="ARBA00022603"/>
    </source>
</evidence>